<dbReference type="PANTHER" id="PTHR35558">
    <property type="entry name" value="SGNH_HYDRO DOMAIN-CONTAINING PROTEIN"/>
    <property type="match status" value="1"/>
</dbReference>
<dbReference type="PANTHER" id="PTHR35558:SF1">
    <property type="entry name" value="ENDONUCLEASE_EXONUCLEASE_PHOSPHATASE DOMAIN-CONTAINING PROTEIN"/>
    <property type="match status" value="1"/>
</dbReference>
<protein>
    <recommendedName>
        <fullName evidence="3">C3H1-type domain-containing protein</fullName>
    </recommendedName>
</protein>
<accession>A0AA88YEY3</accession>
<evidence type="ECO:0000259" key="3">
    <source>
        <dbReference type="PROSITE" id="PS50103"/>
    </source>
</evidence>
<evidence type="ECO:0000313" key="4">
    <source>
        <dbReference type="EMBL" id="KAK3100275.1"/>
    </source>
</evidence>
<evidence type="ECO:0000313" key="5">
    <source>
        <dbReference type="Proteomes" id="UP001186944"/>
    </source>
</evidence>
<dbReference type="Proteomes" id="UP001186944">
    <property type="component" value="Unassembled WGS sequence"/>
</dbReference>
<keyword evidence="1" id="KW-0479">Metal-binding</keyword>
<feature type="domain" description="C3H1-type" evidence="3">
    <location>
        <begin position="277"/>
        <end position="305"/>
    </location>
</feature>
<feature type="compositionally biased region" description="Polar residues" evidence="2">
    <location>
        <begin position="335"/>
        <end position="351"/>
    </location>
</feature>
<feature type="region of interest" description="Disordered" evidence="2">
    <location>
        <begin position="59"/>
        <end position="90"/>
    </location>
</feature>
<feature type="compositionally biased region" description="Polar residues" evidence="2">
    <location>
        <begin position="59"/>
        <end position="89"/>
    </location>
</feature>
<dbReference type="EMBL" id="VSWD01000006">
    <property type="protein sequence ID" value="KAK3100275.1"/>
    <property type="molecule type" value="Genomic_DNA"/>
</dbReference>
<organism evidence="4 5">
    <name type="scientific">Pinctada imbricata</name>
    <name type="common">Atlantic pearl-oyster</name>
    <name type="synonym">Pinctada martensii</name>
    <dbReference type="NCBI Taxonomy" id="66713"/>
    <lineage>
        <taxon>Eukaryota</taxon>
        <taxon>Metazoa</taxon>
        <taxon>Spiralia</taxon>
        <taxon>Lophotrochozoa</taxon>
        <taxon>Mollusca</taxon>
        <taxon>Bivalvia</taxon>
        <taxon>Autobranchia</taxon>
        <taxon>Pteriomorphia</taxon>
        <taxon>Pterioida</taxon>
        <taxon>Pterioidea</taxon>
        <taxon>Pteriidae</taxon>
        <taxon>Pinctada</taxon>
    </lineage>
</organism>
<keyword evidence="5" id="KW-1185">Reference proteome</keyword>
<reference evidence="4" key="1">
    <citation type="submission" date="2019-08" db="EMBL/GenBank/DDBJ databases">
        <title>The improved chromosome-level genome for the pearl oyster Pinctada fucata martensii using PacBio sequencing and Hi-C.</title>
        <authorList>
            <person name="Zheng Z."/>
        </authorList>
    </citation>
    <scope>NUCLEOTIDE SEQUENCE</scope>
    <source>
        <strain evidence="4">ZZ-2019</strain>
        <tissue evidence="4">Adductor muscle</tissue>
    </source>
</reference>
<dbReference type="GO" id="GO:0008270">
    <property type="term" value="F:zinc ion binding"/>
    <property type="evidence" value="ECO:0007669"/>
    <property type="project" value="UniProtKB-KW"/>
</dbReference>
<proteinExistence type="predicted"/>
<dbReference type="AlphaFoldDB" id="A0AA88YEY3"/>
<evidence type="ECO:0000256" key="1">
    <source>
        <dbReference type="PROSITE-ProRule" id="PRU00723"/>
    </source>
</evidence>
<name>A0AA88YEY3_PINIB</name>
<comment type="caution">
    <text evidence="4">The sequence shown here is derived from an EMBL/GenBank/DDBJ whole genome shotgun (WGS) entry which is preliminary data.</text>
</comment>
<keyword evidence="1" id="KW-0862">Zinc</keyword>
<sequence>MPPKKRRNPESPGQRQTKRPKLTSTSCLIDDITNKVTERVTASIRTEMTTMFQQLVQGSNSIPSTNSDNGQTSDSQPSNNTATIPQTPASDERIVEASIVDHIETVAGNSGFVSTAVPIQAKVSDKIKAKIWSNQFVEMKALLDNKDQDAKRSNFHLKIDEDEESGFIIKQLHKRDSDKQEIQSLADWITAWNRYAAIYCTKYNDKHLQLAKHMETVRDIAEVKGNWRFYDKEFRQLISQGQVTWGDIHMELYVNARLSATTATKSNNLGTKRHNVPIPKGACYQFHSGKICNAGRACKYQHSCFNCGAFHPFASCNKAIQRPFRDLERFQYGTKTSTNTANKSETKSANTPKRPDANKSKQTFSIPAWVPKI</sequence>
<evidence type="ECO:0000256" key="2">
    <source>
        <dbReference type="SAM" id="MobiDB-lite"/>
    </source>
</evidence>
<feature type="region of interest" description="Disordered" evidence="2">
    <location>
        <begin position="335"/>
        <end position="373"/>
    </location>
</feature>
<feature type="region of interest" description="Disordered" evidence="2">
    <location>
        <begin position="1"/>
        <end position="25"/>
    </location>
</feature>
<gene>
    <name evidence="4" type="ORF">FSP39_017336</name>
</gene>
<feature type="zinc finger region" description="C3H1-type" evidence="1">
    <location>
        <begin position="277"/>
        <end position="305"/>
    </location>
</feature>
<dbReference type="InterPro" id="IPR000571">
    <property type="entry name" value="Znf_CCCH"/>
</dbReference>
<keyword evidence="1" id="KW-0863">Zinc-finger</keyword>
<dbReference type="PROSITE" id="PS50103">
    <property type="entry name" value="ZF_C3H1"/>
    <property type="match status" value="1"/>
</dbReference>